<dbReference type="InterPro" id="IPR050266">
    <property type="entry name" value="AB_hydrolase_sf"/>
</dbReference>
<dbReference type="EMBL" id="CADCUB010000009">
    <property type="protein sequence ID" value="CAA9306070.1"/>
    <property type="molecule type" value="Genomic_DNA"/>
</dbReference>
<dbReference type="Gene3D" id="3.40.50.1820">
    <property type="entry name" value="alpha/beta hydrolase"/>
    <property type="match status" value="1"/>
</dbReference>
<dbReference type="InterPro" id="IPR000073">
    <property type="entry name" value="AB_hydrolase_1"/>
</dbReference>
<feature type="domain" description="AB hydrolase-1" evidence="1">
    <location>
        <begin position="38"/>
        <end position="277"/>
    </location>
</feature>
<dbReference type="GO" id="GO:0016787">
    <property type="term" value="F:hydrolase activity"/>
    <property type="evidence" value="ECO:0007669"/>
    <property type="project" value="UniProtKB-KW"/>
</dbReference>
<protein>
    <submittedName>
        <fullName evidence="2">Possible alpha/beta hydrolase superfamily, slr1235 homolog</fullName>
    </submittedName>
</protein>
<proteinExistence type="predicted"/>
<dbReference type="PANTHER" id="PTHR43798:SF33">
    <property type="entry name" value="HYDROLASE, PUTATIVE (AFU_ORTHOLOGUE AFUA_2G14860)-RELATED"/>
    <property type="match status" value="1"/>
</dbReference>
<evidence type="ECO:0000313" key="2">
    <source>
        <dbReference type="EMBL" id="CAA9306070.1"/>
    </source>
</evidence>
<gene>
    <name evidence="2" type="ORF">AVDCRST_MAG07-262</name>
</gene>
<dbReference type="Pfam" id="PF00561">
    <property type="entry name" value="Abhydrolase_1"/>
    <property type="match status" value="1"/>
</dbReference>
<dbReference type="InterPro" id="IPR029058">
    <property type="entry name" value="AB_hydrolase_fold"/>
</dbReference>
<dbReference type="GO" id="GO:0016020">
    <property type="term" value="C:membrane"/>
    <property type="evidence" value="ECO:0007669"/>
    <property type="project" value="TreeGrafter"/>
</dbReference>
<sequence length="293" mass="31868">MTLTATAATDLFRRPPDRYVEVGGGAVAVRTVGTGPDVVLVHGWPVSGATFRGLLPHLTEQLTCHVLDLVGAGDSRFDRSTRIDLDLHVRSVRAVLDDLELTDVALVGHDSGGLIARHAVAGDRRLRGLGLIDTEQPQGLAWRFRLFLAAARLPGFADLLGRAVLRPRLRRSPLLLGDAFADRALLGGDFEELLLRPLHDDPDRRWAAGRLARTFDTRLVDRLAEVHAAIDAPVQLVWGERDPFFPLARARAMTAGFPDARLHVVPGGKLFVHEEHPAQVAGALLAVLLGRGR</sequence>
<accession>A0A6J4KHC4</accession>
<reference evidence="2" key="1">
    <citation type="submission" date="2020-02" db="EMBL/GenBank/DDBJ databases">
        <authorList>
            <person name="Meier V. D."/>
        </authorList>
    </citation>
    <scope>NUCLEOTIDE SEQUENCE</scope>
    <source>
        <strain evidence="2">AVDCRST_MAG07</strain>
    </source>
</reference>
<organism evidence="2">
    <name type="scientific">uncultured Frankineae bacterium</name>
    <dbReference type="NCBI Taxonomy" id="437475"/>
    <lineage>
        <taxon>Bacteria</taxon>
        <taxon>Bacillati</taxon>
        <taxon>Actinomycetota</taxon>
        <taxon>Actinomycetes</taxon>
        <taxon>Frankiales</taxon>
        <taxon>environmental samples</taxon>
    </lineage>
</organism>
<dbReference type="AlphaFoldDB" id="A0A6J4KHC4"/>
<keyword evidence="2" id="KW-0378">Hydrolase</keyword>
<dbReference type="PANTHER" id="PTHR43798">
    <property type="entry name" value="MONOACYLGLYCEROL LIPASE"/>
    <property type="match status" value="1"/>
</dbReference>
<name>A0A6J4KHC4_9ACTN</name>
<evidence type="ECO:0000259" key="1">
    <source>
        <dbReference type="Pfam" id="PF00561"/>
    </source>
</evidence>
<dbReference type="SUPFAM" id="SSF53474">
    <property type="entry name" value="alpha/beta-Hydrolases"/>
    <property type="match status" value="1"/>
</dbReference>